<feature type="binding site" evidence="6">
    <location>
        <begin position="250"/>
        <end position="251"/>
    </location>
    <ligand>
        <name>FAD</name>
        <dbReference type="ChEBI" id="CHEBI:57692"/>
    </ligand>
</feature>
<evidence type="ECO:0000259" key="7">
    <source>
        <dbReference type="SMART" id="SM00893"/>
    </source>
</evidence>
<dbReference type="Proteomes" id="UP000054010">
    <property type="component" value="Unassembled WGS sequence"/>
</dbReference>
<dbReference type="PIRSF" id="PIRSF000089">
    <property type="entry name" value="Electra_flavoP_a"/>
    <property type="match status" value="1"/>
</dbReference>
<feature type="domain" description="Electron transfer flavoprotein alpha/beta-subunit N-terminal" evidence="7">
    <location>
        <begin position="12"/>
        <end position="202"/>
    </location>
</feature>
<protein>
    <submittedName>
        <fullName evidence="8">Electron transfer flavoprotein alpha subunit</fullName>
    </submittedName>
</protein>
<dbReference type="Pfam" id="PF01012">
    <property type="entry name" value="ETF"/>
    <property type="match status" value="1"/>
</dbReference>
<name>E1IDW9_9CHLR</name>
<accession>E1IDW9</accession>
<dbReference type="PANTHER" id="PTHR43153">
    <property type="entry name" value="ELECTRON TRANSFER FLAVOPROTEIN ALPHA"/>
    <property type="match status" value="1"/>
</dbReference>
<reference evidence="8 9" key="1">
    <citation type="journal article" date="2011" name="J. Bacteriol.">
        <title>Draft genome sequence of the anoxygenic filamentous phototrophic bacterium Oscillochloris trichoides subsp. DG-6.</title>
        <authorList>
            <person name="Kuznetsov B.B."/>
            <person name="Ivanovsky R.N."/>
            <person name="Keppen O.I."/>
            <person name="Sukhacheva M.V."/>
            <person name="Bumazhkin B.K."/>
            <person name="Patutina E.O."/>
            <person name="Beletsky A.V."/>
            <person name="Mardanov A.V."/>
            <person name="Baslerov R.V."/>
            <person name="Panteleeva A.N."/>
            <person name="Kolganova T.V."/>
            <person name="Ravin N.V."/>
            <person name="Skryabin K.G."/>
        </authorList>
    </citation>
    <scope>NUCLEOTIDE SEQUENCE [LARGE SCALE GENOMIC DNA]</scope>
    <source>
        <strain evidence="8 9">DG-6</strain>
    </source>
</reference>
<evidence type="ECO:0000256" key="2">
    <source>
        <dbReference type="ARBA" id="ARBA00022448"/>
    </source>
</evidence>
<evidence type="ECO:0000256" key="1">
    <source>
        <dbReference type="ARBA" id="ARBA00005817"/>
    </source>
</evidence>
<dbReference type="eggNOG" id="COG2025">
    <property type="taxonomic scope" value="Bacteria"/>
</dbReference>
<dbReference type="SUPFAM" id="SSF52402">
    <property type="entry name" value="Adenine nucleotide alpha hydrolases-like"/>
    <property type="match status" value="1"/>
</dbReference>
<feature type="binding site" evidence="6">
    <location>
        <begin position="264"/>
        <end position="268"/>
    </location>
    <ligand>
        <name>FAD</name>
        <dbReference type="ChEBI" id="CHEBI:57692"/>
    </ligand>
</feature>
<dbReference type="HOGENOM" id="CLU_034178_1_1_0"/>
<dbReference type="Gene3D" id="3.40.50.620">
    <property type="entry name" value="HUPs"/>
    <property type="match status" value="1"/>
</dbReference>
<dbReference type="SMART" id="SM00893">
    <property type="entry name" value="ETF"/>
    <property type="match status" value="1"/>
</dbReference>
<evidence type="ECO:0000313" key="9">
    <source>
        <dbReference type="Proteomes" id="UP000054010"/>
    </source>
</evidence>
<comment type="cofactor">
    <cofactor evidence="6">
        <name>FAD</name>
        <dbReference type="ChEBI" id="CHEBI:57692"/>
    </cofactor>
    <text evidence="6">Binds 1 FAD per dimer.</text>
</comment>
<dbReference type="Pfam" id="PF00766">
    <property type="entry name" value="ETF_alpha"/>
    <property type="match status" value="1"/>
</dbReference>
<dbReference type="InterPro" id="IPR001308">
    <property type="entry name" value="ETF_a/FixB"/>
</dbReference>
<evidence type="ECO:0000256" key="4">
    <source>
        <dbReference type="ARBA" id="ARBA00022827"/>
    </source>
</evidence>
<dbReference type="GO" id="GO:0050660">
    <property type="term" value="F:flavin adenine dinucleotide binding"/>
    <property type="evidence" value="ECO:0007669"/>
    <property type="project" value="InterPro"/>
</dbReference>
<feature type="binding site" evidence="6">
    <location>
        <begin position="281"/>
        <end position="288"/>
    </location>
    <ligand>
        <name>FAD</name>
        <dbReference type="ChEBI" id="CHEBI:57692"/>
    </ligand>
</feature>
<dbReference type="STRING" id="765420.OSCT_1520"/>
<comment type="similarity">
    <text evidence="1">Belongs to the ETF alpha-subunit/FixB family.</text>
</comment>
<proteinExistence type="inferred from homology"/>
<dbReference type="EMBL" id="ADVR01000048">
    <property type="protein sequence ID" value="EFO80580.1"/>
    <property type="molecule type" value="Genomic_DNA"/>
</dbReference>
<dbReference type="InterPro" id="IPR033947">
    <property type="entry name" value="ETF_alpha_N"/>
</dbReference>
<keyword evidence="9" id="KW-1185">Reference proteome</keyword>
<keyword evidence="5" id="KW-0249">Electron transport</keyword>
<keyword evidence="3" id="KW-0285">Flavoprotein</keyword>
<dbReference type="AlphaFoldDB" id="E1IDW9"/>
<dbReference type="InterPro" id="IPR014730">
    <property type="entry name" value="ETF_a/b_N"/>
</dbReference>
<dbReference type="PROSITE" id="PS00696">
    <property type="entry name" value="ETF_ALPHA"/>
    <property type="match status" value="1"/>
</dbReference>
<organism evidence="8 9">
    <name type="scientific">Oscillochloris trichoides DG-6</name>
    <dbReference type="NCBI Taxonomy" id="765420"/>
    <lineage>
        <taxon>Bacteria</taxon>
        <taxon>Bacillati</taxon>
        <taxon>Chloroflexota</taxon>
        <taxon>Chloroflexia</taxon>
        <taxon>Chloroflexales</taxon>
        <taxon>Chloroflexineae</taxon>
        <taxon>Oscillochloridaceae</taxon>
        <taxon>Oscillochloris</taxon>
    </lineage>
</organism>
<dbReference type="InterPro" id="IPR014729">
    <property type="entry name" value="Rossmann-like_a/b/a_fold"/>
</dbReference>
<evidence type="ECO:0000313" key="8">
    <source>
        <dbReference type="EMBL" id="EFO80580.1"/>
    </source>
</evidence>
<dbReference type="InterPro" id="IPR014731">
    <property type="entry name" value="ETF_asu_C"/>
</dbReference>
<dbReference type="Gene3D" id="3.40.50.1220">
    <property type="entry name" value="TPP-binding domain"/>
    <property type="match status" value="1"/>
</dbReference>
<dbReference type="GO" id="GO:0009055">
    <property type="term" value="F:electron transfer activity"/>
    <property type="evidence" value="ECO:0007669"/>
    <property type="project" value="InterPro"/>
</dbReference>
<evidence type="ECO:0000256" key="6">
    <source>
        <dbReference type="PIRSR" id="PIRSR000089-1"/>
    </source>
</evidence>
<dbReference type="CDD" id="cd01715">
    <property type="entry name" value="ETF_alpha"/>
    <property type="match status" value="1"/>
</dbReference>
<dbReference type="PANTHER" id="PTHR43153:SF1">
    <property type="entry name" value="ELECTRON TRANSFER FLAVOPROTEIN SUBUNIT ALPHA, MITOCHONDRIAL"/>
    <property type="match status" value="1"/>
</dbReference>
<dbReference type="InterPro" id="IPR029035">
    <property type="entry name" value="DHS-like_NAD/FAD-binding_dom"/>
</dbReference>
<evidence type="ECO:0000256" key="5">
    <source>
        <dbReference type="ARBA" id="ARBA00022982"/>
    </source>
</evidence>
<dbReference type="OrthoDB" id="9770286at2"/>
<evidence type="ECO:0000256" key="3">
    <source>
        <dbReference type="ARBA" id="ARBA00022630"/>
    </source>
</evidence>
<feature type="binding site" evidence="6">
    <location>
        <position position="225"/>
    </location>
    <ligand>
        <name>FAD</name>
        <dbReference type="ChEBI" id="CHEBI:57692"/>
    </ligand>
</feature>
<comment type="caution">
    <text evidence="8">The sequence shown here is derived from an EMBL/GenBank/DDBJ whole genome shotgun (WGS) entry which is preliminary data.</text>
</comment>
<keyword evidence="2" id="KW-0813">Transport</keyword>
<dbReference type="GO" id="GO:0033539">
    <property type="term" value="P:fatty acid beta-oxidation using acyl-CoA dehydrogenase"/>
    <property type="evidence" value="ECO:0007669"/>
    <property type="project" value="TreeGrafter"/>
</dbReference>
<dbReference type="InterPro" id="IPR018206">
    <property type="entry name" value="ETF_asu_C_CS"/>
</dbReference>
<sequence length="339" mass="36654">MSEQVETSSPRIWVFIEQEDGQPHPVSWELLGAAQRLANDLPGSVVEGVLLGHNVAGVAPQAFQYGAKRVYLIDDPILEFYRTMPYGMGISKLITKYKPEIFLFGATTLGRDLAGMIATHMRTGLTADCTELAIDPKQKILAATRPTFGGNLMATILCRQHRPQMATVRPRVLPMPDPIPDATGEIIREALDMNESDIPLRRLRLIPSEAKVNIEYADVIVAGGRGLGGPHGFKLLGELADALGGVVGASRPAVDAGWMDYEHQVGQTGKTVRPKLYIAAGISGAVQHTVGMSGTDFILAINSDPRAPIFQMANASIVGDLYEVIPELIKQVKGMRNGH</sequence>
<gene>
    <name evidence="8" type="ORF">OSCT_1520</name>
</gene>
<keyword evidence="4 6" id="KW-0274">FAD</keyword>
<dbReference type="SUPFAM" id="SSF52467">
    <property type="entry name" value="DHS-like NAD/FAD-binding domain"/>
    <property type="match status" value="1"/>
</dbReference>
<feature type="binding site" evidence="6">
    <location>
        <position position="302"/>
    </location>
    <ligand>
        <name>FAD</name>
        <dbReference type="ChEBI" id="CHEBI:57692"/>
    </ligand>
</feature>